<evidence type="ECO:0000256" key="3">
    <source>
        <dbReference type="ARBA" id="ARBA00022741"/>
    </source>
</evidence>
<comment type="caution">
    <text evidence="6">The sequence shown here is derived from an EMBL/GenBank/DDBJ whole genome shotgun (WGS) entry which is preliminary data.</text>
</comment>
<dbReference type="GO" id="GO:0007017">
    <property type="term" value="P:microtubule-based process"/>
    <property type="evidence" value="ECO:0007669"/>
    <property type="project" value="InterPro"/>
</dbReference>
<keyword evidence="4" id="KW-0342">GTP-binding</keyword>
<name>A0A8S1KAQ3_PARPR</name>
<dbReference type="CDD" id="cd02189">
    <property type="entry name" value="delta_zeta_tubulin-like"/>
    <property type="match status" value="1"/>
</dbReference>
<dbReference type="SMART" id="SM00864">
    <property type="entry name" value="Tubulin"/>
    <property type="match status" value="1"/>
</dbReference>
<accession>A0A8S1KAQ3</accession>
<dbReference type="InterPro" id="IPR000217">
    <property type="entry name" value="Tubulin"/>
</dbReference>
<dbReference type="EMBL" id="CAJJDM010000011">
    <property type="protein sequence ID" value="CAD8050006.1"/>
    <property type="molecule type" value="Genomic_DNA"/>
</dbReference>
<evidence type="ECO:0000313" key="6">
    <source>
        <dbReference type="EMBL" id="CAD8050006.1"/>
    </source>
</evidence>
<evidence type="ECO:0000256" key="1">
    <source>
        <dbReference type="ARBA" id="ARBA00009636"/>
    </source>
</evidence>
<gene>
    <name evidence="6" type="ORF">PPRIM_AZ9-3.1.T0140274</name>
</gene>
<dbReference type="Proteomes" id="UP000688137">
    <property type="component" value="Unassembled WGS sequence"/>
</dbReference>
<dbReference type="OMA" id="CITEGHK"/>
<dbReference type="PANTHER" id="PTHR11588">
    <property type="entry name" value="TUBULIN"/>
    <property type="match status" value="1"/>
</dbReference>
<feature type="domain" description="Tubulin/FtsZ GTPase" evidence="5">
    <location>
        <begin position="71"/>
        <end position="256"/>
    </location>
</feature>
<proteinExistence type="inferred from homology"/>
<evidence type="ECO:0000313" key="7">
    <source>
        <dbReference type="Proteomes" id="UP000688137"/>
    </source>
</evidence>
<evidence type="ECO:0000259" key="5">
    <source>
        <dbReference type="SMART" id="SM00864"/>
    </source>
</evidence>
<organism evidence="6 7">
    <name type="scientific">Paramecium primaurelia</name>
    <dbReference type="NCBI Taxonomy" id="5886"/>
    <lineage>
        <taxon>Eukaryota</taxon>
        <taxon>Sar</taxon>
        <taxon>Alveolata</taxon>
        <taxon>Ciliophora</taxon>
        <taxon>Intramacronucleata</taxon>
        <taxon>Oligohymenophorea</taxon>
        <taxon>Peniculida</taxon>
        <taxon>Parameciidae</taxon>
        <taxon>Paramecium</taxon>
    </lineage>
</organism>
<evidence type="ECO:0000256" key="4">
    <source>
        <dbReference type="ARBA" id="ARBA00023134"/>
    </source>
</evidence>
<keyword evidence="2" id="KW-0493">Microtubule</keyword>
<reference evidence="6" key="1">
    <citation type="submission" date="2021-01" db="EMBL/GenBank/DDBJ databases">
        <authorList>
            <consortium name="Genoscope - CEA"/>
            <person name="William W."/>
        </authorList>
    </citation>
    <scope>NUCLEOTIDE SEQUENCE</scope>
</reference>
<keyword evidence="3" id="KW-0547">Nucleotide-binding</keyword>
<dbReference type="PROSITE" id="PS00227">
    <property type="entry name" value="TUBULIN"/>
    <property type="match status" value="1"/>
</dbReference>
<dbReference type="GO" id="GO:0005874">
    <property type="term" value="C:microtubule"/>
    <property type="evidence" value="ECO:0007669"/>
    <property type="project" value="UniProtKB-KW"/>
</dbReference>
<sequence length="476" mass="55058">MGTLLLNLGQCGNQLALQMFNLIDKSSMHEGNMFLRRRESNIYHTILVDTEPKILKPIVEDRKLYSHIDVKNVLYYQYGRGNNWGLGYLNFKQKSKLSKSNQQQAISVFKSSTNEVSIQQYCQENEQIVEQIINQARKEIEKTDYFLSISTIMSLAGGTGSGLGSRVIQEFSDIFQEVHQNVIAIFPNKTGETPLQHYNTLLSSAHIQQYADSIIYFENDRIYQMLSQIGSKQIDKSVDLSNVNEYIGSCLMNLFWINDNYTNARYYQDLLSECCITEGHKFIEVVSAPFTLFAHSNLGPLCTWEELIKSSLEQYAFEKFEDDSDQQQQIGEAVTKSLQIQSVQKKGETTLNLQSVFRSENVLKTLQDSDSHMKFLERKINSVFNPIQWNPDAVQLHFINEKSSVKGHDQKMNVTLINSTKIIPILKNVSKIAYQKYRSGAYLHWYWKYGLENQDFDNAFESLQKIQDDYNYMVEY</sequence>
<evidence type="ECO:0000256" key="2">
    <source>
        <dbReference type="ARBA" id="ARBA00022701"/>
    </source>
</evidence>
<keyword evidence="7" id="KW-1185">Reference proteome</keyword>
<dbReference type="InterPro" id="IPR003008">
    <property type="entry name" value="Tubulin_FtsZ_GTPase"/>
</dbReference>
<dbReference type="InterPro" id="IPR017975">
    <property type="entry name" value="Tubulin_CS"/>
</dbReference>
<comment type="similarity">
    <text evidence="1">Belongs to the tubulin family.</text>
</comment>
<protein>
    <recommendedName>
        <fullName evidence="5">Tubulin/FtsZ GTPase domain-containing protein</fullName>
    </recommendedName>
</protein>
<dbReference type="GO" id="GO:0005525">
    <property type="term" value="F:GTP binding"/>
    <property type="evidence" value="ECO:0007669"/>
    <property type="project" value="UniProtKB-KW"/>
</dbReference>
<dbReference type="AlphaFoldDB" id="A0A8S1KAQ3"/>
<dbReference type="Pfam" id="PF00091">
    <property type="entry name" value="Tubulin"/>
    <property type="match status" value="1"/>
</dbReference>